<feature type="domain" description="Protein argonaute N-terminal" evidence="1">
    <location>
        <begin position="1"/>
        <end position="65"/>
    </location>
</feature>
<dbReference type="AlphaFoldDB" id="A0A1D6ERK3"/>
<name>A0A1D6ERK3_MAIZE</name>
<dbReference type="SMR" id="A0A1D6ERK3"/>
<dbReference type="InParanoid" id="A0A1D6ERK3"/>
<accession>A0A1D6ERK3</accession>
<proteinExistence type="predicted"/>
<gene>
    <name evidence="2" type="ORF">ZEAMMB73_Zm00001d005921</name>
</gene>
<evidence type="ECO:0000259" key="1">
    <source>
        <dbReference type="Pfam" id="PF16486"/>
    </source>
</evidence>
<dbReference type="Pfam" id="PF16486">
    <property type="entry name" value="ArgoN"/>
    <property type="match status" value="1"/>
</dbReference>
<evidence type="ECO:0000313" key="2">
    <source>
        <dbReference type="EMBL" id="ONM22367.1"/>
    </source>
</evidence>
<sequence>MYTASEMSFKSLEFVVKLGKEGRKIEYKVTIQYATQPNLYHLKQLINCQRRDTLYDAIQALDIVLSHLLSIM</sequence>
<organism evidence="2">
    <name type="scientific">Zea mays</name>
    <name type="common">Maize</name>
    <dbReference type="NCBI Taxonomy" id="4577"/>
    <lineage>
        <taxon>Eukaryota</taxon>
        <taxon>Viridiplantae</taxon>
        <taxon>Streptophyta</taxon>
        <taxon>Embryophyta</taxon>
        <taxon>Tracheophyta</taxon>
        <taxon>Spermatophyta</taxon>
        <taxon>Magnoliopsida</taxon>
        <taxon>Liliopsida</taxon>
        <taxon>Poales</taxon>
        <taxon>Poaceae</taxon>
        <taxon>PACMAD clade</taxon>
        <taxon>Panicoideae</taxon>
        <taxon>Andropogonodae</taxon>
        <taxon>Andropogoneae</taxon>
        <taxon>Tripsacinae</taxon>
        <taxon>Zea</taxon>
    </lineage>
</organism>
<protein>
    <recommendedName>
        <fullName evidence="1">Protein argonaute N-terminal domain-containing protein</fullName>
    </recommendedName>
</protein>
<dbReference type="STRING" id="4577.A0A1D6ERK3"/>
<dbReference type="EMBL" id="CM007648">
    <property type="protein sequence ID" value="ONM22367.1"/>
    <property type="molecule type" value="Genomic_DNA"/>
</dbReference>
<dbReference type="InterPro" id="IPR032474">
    <property type="entry name" value="Argonaute_N"/>
</dbReference>
<reference evidence="2" key="1">
    <citation type="submission" date="2015-12" db="EMBL/GenBank/DDBJ databases">
        <title>Update maize B73 reference genome by single molecule sequencing technologies.</title>
        <authorList>
            <consortium name="Maize Genome Sequencing Project"/>
            <person name="Ware D."/>
        </authorList>
    </citation>
    <scope>NUCLEOTIDE SEQUENCE [LARGE SCALE GENOMIC DNA]</scope>
    <source>
        <tissue evidence="2">Seedling</tissue>
    </source>
</reference>